<keyword evidence="2" id="KW-1185">Reference proteome</keyword>
<organism evidence="1 2">
    <name type="scientific">Thermincola ferriacetica</name>
    <dbReference type="NCBI Taxonomy" id="281456"/>
    <lineage>
        <taxon>Bacteria</taxon>
        <taxon>Bacillati</taxon>
        <taxon>Bacillota</taxon>
        <taxon>Clostridia</taxon>
        <taxon>Eubacteriales</taxon>
        <taxon>Thermincolaceae</taxon>
        <taxon>Thermincola</taxon>
    </lineage>
</organism>
<reference evidence="2" key="1">
    <citation type="submission" date="2015-07" db="EMBL/GenBank/DDBJ databases">
        <title>Complete Genome of Thermincola ferriacetica strain Z-0001T.</title>
        <authorList>
            <person name="Lusk B."/>
            <person name="Badalamenti J.P."/>
            <person name="Parameswaran P."/>
            <person name="Bond D.R."/>
            <person name="Torres C.I."/>
        </authorList>
    </citation>
    <scope>NUCLEOTIDE SEQUENCE [LARGE SCALE GENOMIC DNA]</scope>
    <source>
        <strain evidence="2">Z-0001</strain>
    </source>
</reference>
<accession>A0A0L6W085</accession>
<protein>
    <submittedName>
        <fullName evidence="1">Uncharacterized protein</fullName>
    </submittedName>
</protein>
<gene>
    <name evidence="1" type="ORF">Tfer_2342</name>
</gene>
<dbReference type="Proteomes" id="UP000037175">
    <property type="component" value="Unassembled WGS sequence"/>
</dbReference>
<name>A0A0L6W085_9FIRM</name>
<evidence type="ECO:0000313" key="1">
    <source>
        <dbReference type="EMBL" id="KNZ68982.1"/>
    </source>
</evidence>
<proteinExistence type="predicted"/>
<dbReference type="AlphaFoldDB" id="A0A0L6W085"/>
<dbReference type="EMBL" id="LGTE01000018">
    <property type="protein sequence ID" value="KNZ68982.1"/>
    <property type="molecule type" value="Genomic_DNA"/>
</dbReference>
<sequence>MVFIRILKKQISKNVNFLFLKSINEKEMQTFL</sequence>
<comment type="caution">
    <text evidence="1">The sequence shown here is derived from an EMBL/GenBank/DDBJ whole genome shotgun (WGS) entry which is preliminary data.</text>
</comment>
<evidence type="ECO:0000313" key="2">
    <source>
        <dbReference type="Proteomes" id="UP000037175"/>
    </source>
</evidence>